<dbReference type="EMBL" id="CP002408">
    <property type="protein sequence ID" value="AFU59081.1"/>
    <property type="molecule type" value="Genomic_DNA"/>
</dbReference>
<dbReference type="InParanoid" id="K0ICH6"/>
<keyword evidence="2" id="KW-1185">Reference proteome</keyword>
<dbReference type="STRING" id="1237085.Ngar_c21510"/>
<accession>K0ICH6</accession>
<protein>
    <submittedName>
        <fullName evidence="1">Uncharacterized protein</fullName>
    </submittedName>
</protein>
<sequence length="74" mass="8718">MLGNETSKLIFKTFKLVYKMDEQSIISNPIQFEDRLKRLLGSQQAKIISELLVRQIEKTIKTMMAVRGEDQKWM</sequence>
<proteinExistence type="predicted"/>
<dbReference type="BioCyc" id="CNIT1237085:G1324-2149-MONOMER"/>
<evidence type="ECO:0000313" key="2">
    <source>
        <dbReference type="Proteomes" id="UP000008037"/>
    </source>
</evidence>
<reference evidence="1 2" key="1">
    <citation type="journal article" date="2012" name="Environ. Microbiol.">
        <title>The genome of the ammonia-oxidizing Candidatus Nitrososphaera gargensis: insights into metabolic versatility and environmental adaptations.</title>
        <authorList>
            <person name="Spang A."/>
            <person name="Poehlein A."/>
            <person name="Offre P."/>
            <person name="Zumbragel S."/>
            <person name="Haider S."/>
            <person name="Rychlik N."/>
            <person name="Nowka B."/>
            <person name="Schmeisser C."/>
            <person name="Lebedeva E.V."/>
            <person name="Rattei T."/>
            <person name="Bohm C."/>
            <person name="Schmid M."/>
            <person name="Galushko A."/>
            <person name="Hatzenpichler R."/>
            <person name="Weinmaier T."/>
            <person name="Daniel R."/>
            <person name="Schleper C."/>
            <person name="Spieck E."/>
            <person name="Streit W."/>
            <person name="Wagner M."/>
        </authorList>
    </citation>
    <scope>NUCLEOTIDE SEQUENCE [LARGE SCALE GENOMIC DNA]</scope>
    <source>
        <strain evidence="2">Ga9.2</strain>
    </source>
</reference>
<dbReference type="AlphaFoldDB" id="K0ICH6"/>
<evidence type="ECO:0000313" key="1">
    <source>
        <dbReference type="EMBL" id="AFU59081.1"/>
    </source>
</evidence>
<dbReference type="HOGENOM" id="CLU_2679065_0_0_2"/>
<gene>
    <name evidence="1" type="ordered locus">Ngar_c21510</name>
</gene>
<name>K0ICH6_NITGG</name>
<dbReference type="Proteomes" id="UP000008037">
    <property type="component" value="Chromosome"/>
</dbReference>
<organism evidence="1 2">
    <name type="scientific">Nitrososphaera gargensis (strain Ga9.2)</name>
    <dbReference type="NCBI Taxonomy" id="1237085"/>
    <lineage>
        <taxon>Archaea</taxon>
        <taxon>Nitrososphaerota</taxon>
        <taxon>Nitrososphaeria</taxon>
        <taxon>Nitrososphaerales</taxon>
        <taxon>Nitrososphaeraceae</taxon>
        <taxon>Nitrososphaera</taxon>
    </lineage>
</organism>
<dbReference type="KEGG" id="nga:Ngar_c21510"/>